<dbReference type="Gene3D" id="3.90.1490.10">
    <property type="entry name" value="putative n-type atp pyrophosphatase, domain 2"/>
    <property type="match status" value="1"/>
</dbReference>
<dbReference type="CDD" id="cd06156">
    <property type="entry name" value="eu_AANH_C_2"/>
    <property type="match status" value="1"/>
</dbReference>
<dbReference type="InterPro" id="IPR006175">
    <property type="entry name" value="YjgF/YER057c/UK114"/>
</dbReference>
<accession>A0A5N5IY87</accession>
<keyword evidence="8" id="KW-1185">Reference proteome</keyword>
<gene>
    <name evidence="7" type="ORF">DKX38_029086</name>
</gene>
<dbReference type="Pfam" id="PF01042">
    <property type="entry name" value="Ribonuc_L-PSP"/>
    <property type="match status" value="2"/>
</dbReference>
<dbReference type="SUPFAM" id="SSF55298">
    <property type="entry name" value="YjgF-like"/>
    <property type="match status" value="2"/>
</dbReference>
<organism evidence="7 8">
    <name type="scientific">Salix brachista</name>
    <dbReference type="NCBI Taxonomy" id="2182728"/>
    <lineage>
        <taxon>Eukaryota</taxon>
        <taxon>Viridiplantae</taxon>
        <taxon>Streptophyta</taxon>
        <taxon>Embryophyta</taxon>
        <taxon>Tracheophyta</taxon>
        <taxon>Spermatophyta</taxon>
        <taxon>Magnoliopsida</taxon>
        <taxon>eudicotyledons</taxon>
        <taxon>Gunneridae</taxon>
        <taxon>Pentapetalae</taxon>
        <taxon>rosids</taxon>
        <taxon>fabids</taxon>
        <taxon>Malpighiales</taxon>
        <taxon>Salicaceae</taxon>
        <taxon>Saliceae</taxon>
        <taxon>Salix</taxon>
    </lineage>
</organism>
<name>A0A5N5IY87_9ROSI</name>
<dbReference type="Gene3D" id="3.30.1330.40">
    <property type="entry name" value="RutC-like"/>
    <property type="match status" value="2"/>
</dbReference>
<evidence type="ECO:0000256" key="3">
    <source>
        <dbReference type="ARBA" id="ARBA00029814"/>
    </source>
</evidence>
<dbReference type="AlphaFoldDB" id="A0A5N5IY87"/>
<dbReference type="InterPro" id="IPR030662">
    <property type="entry name" value="DPH6/MJ0570"/>
</dbReference>
<dbReference type="PANTHER" id="PTHR12196">
    <property type="entry name" value="DOMAIN OF UNKNOWN FUNCTION 71 DUF71 -CONTAINING PROTEIN"/>
    <property type="match status" value="1"/>
</dbReference>
<dbReference type="EMBL" id="VDCV01000019">
    <property type="protein sequence ID" value="KAB5512058.1"/>
    <property type="molecule type" value="Genomic_DNA"/>
</dbReference>
<dbReference type="NCBIfam" id="TIGR00290">
    <property type="entry name" value="MJ0570_dom"/>
    <property type="match status" value="1"/>
</dbReference>
<dbReference type="Proteomes" id="UP000326939">
    <property type="component" value="Chromosome 19"/>
</dbReference>
<evidence type="ECO:0000313" key="8">
    <source>
        <dbReference type="Proteomes" id="UP000326939"/>
    </source>
</evidence>
<reference evidence="8" key="1">
    <citation type="journal article" date="2019" name="Gigascience">
        <title>De novo genome assembly of the endangered Acer yangbiense, a plant species with extremely small populations endemic to Yunnan Province, China.</title>
        <authorList>
            <person name="Yang J."/>
            <person name="Wariss H.M."/>
            <person name="Tao L."/>
            <person name="Zhang R."/>
            <person name="Yun Q."/>
            <person name="Hollingsworth P."/>
            <person name="Dao Z."/>
            <person name="Luo G."/>
            <person name="Guo H."/>
            <person name="Ma Y."/>
            <person name="Sun W."/>
        </authorList>
    </citation>
    <scope>NUCLEOTIDE SEQUENCE [LARGE SCALE GENOMIC DNA]</scope>
    <source>
        <strain evidence="8">cv. br00</strain>
    </source>
</reference>
<proteinExistence type="predicted"/>
<dbReference type="InterPro" id="IPR002761">
    <property type="entry name" value="Diphthami_syn_dom"/>
</dbReference>
<dbReference type="GO" id="GO:0017178">
    <property type="term" value="F:diphthine-ammonia ligase activity"/>
    <property type="evidence" value="ECO:0007669"/>
    <property type="project" value="UniProtKB-EC"/>
</dbReference>
<dbReference type="EC" id="6.3.1.14" evidence="1"/>
<dbReference type="GO" id="GO:0017183">
    <property type="term" value="P:protein histidyl modification to diphthamide"/>
    <property type="evidence" value="ECO:0007669"/>
    <property type="project" value="TreeGrafter"/>
</dbReference>
<evidence type="ECO:0000256" key="1">
    <source>
        <dbReference type="ARBA" id="ARBA00012089"/>
    </source>
</evidence>
<dbReference type="SUPFAM" id="SSF52402">
    <property type="entry name" value="Adenine nucleotide alpha hydrolases-like"/>
    <property type="match status" value="1"/>
</dbReference>
<protein>
    <recommendedName>
        <fullName evidence="2">Diphthine--ammonia ligase</fullName>
        <ecNumber evidence="1">6.3.1.14</ecNumber>
    </recommendedName>
    <alternativeName>
        <fullName evidence="3">Diphthamide synthase</fullName>
    </alternativeName>
    <alternativeName>
        <fullName evidence="4">Diphthamide synthetase</fullName>
    </alternativeName>
</protein>
<evidence type="ECO:0000256" key="4">
    <source>
        <dbReference type="ARBA" id="ARBA00031552"/>
    </source>
</evidence>
<evidence type="ECO:0000256" key="5">
    <source>
        <dbReference type="ARBA" id="ARBA00048108"/>
    </source>
</evidence>
<dbReference type="InterPro" id="IPR014729">
    <property type="entry name" value="Rossmann-like_a/b/a_fold"/>
</dbReference>
<dbReference type="InterPro" id="IPR035959">
    <property type="entry name" value="RutC-like_sf"/>
</dbReference>
<dbReference type="FunFam" id="3.30.1330.40:FF:000016">
    <property type="entry name" value="Endoribonuclease"/>
    <property type="match status" value="1"/>
</dbReference>
<evidence type="ECO:0000313" key="7">
    <source>
        <dbReference type="EMBL" id="KAB5512058.1"/>
    </source>
</evidence>
<feature type="domain" description="Diphthamide synthase" evidence="6">
    <location>
        <begin position="120"/>
        <end position="249"/>
    </location>
</feature>
<dbReference type="PANTHER" id="PTHR12196:SF2">
    <property type="entry name" value="DIPHTHINE--AMMONIA LIGASE"/>
    <property type="match status" value="1"/>
</dbReference>
<evidence type="ECO:0000259" key="6">
    <source>
        <dbReference type="Pfam" id="PF01902"/>
    </source>
</evidence>
<dbReference type="CDD" id="cd01994">
    <property type="entry name" value="AANH_PF0828-like"/>
    <property type="match status" value="1"/>
</dbReference>
<sequence>MKVVALVSGGKDSCYAMMKCIEYGHEIVALANLMPADDSVDELDSFMYQTVSWAPNNCQLCRMHGIAVIQKANTRIHKASSFLEDVIGKSNCLILDNVCLELGLYLMSSEAMHQTLNYKTTPGDEVEDMFVLLNEVKRQIPSITAVSSGAIASDYQRLRVESVCSRLGLVSLAYLWKQDQSLLLHEMITNGILAITVKVAAIGLVPSKHLGKEIAFLNTHLHKLKELYGINVCGEGGEYETLTLDCPLFGSASGYTLLIVHPFSLEIKVSGLRSLYTMGKVIPDSTISIIHITVSNSQNARIVLDEFQTVLHSPGSIASVGVIHPLAFHLENKETAISLSNNDRANYSSPEKKGSVFEVQGDCPQRSEATCQSNAERNNLVEVRDDIIYISRTKKDNIFSICCWLQDSCKNSAGSHEDLAIVLKHIESQLTGYGFGWGHVLYIHLYIADMNEFAMVNETYVRFITQEKCPFGVPSRSTIELPLLQASLGKAYIEVLVANDNSKNVLHVQSISSWAPSCIGPYSQATLHKEILHMAGQLGLDPATMTLCNEGPSAELEQALENSEAVANVFNCSISTSAIVFTIYCSANTPLPERLEIQEKQDSFLKQMRLLQLEKGSKCKILYPIFLYVLVTDLPKRASVEVKPILFVPEDTETAVTSVQNPNSFTVANCWGFQHAQWHDSCIQKCVVSGKICAVILSITEDHVAKIGSESLGVNEKDVDHHNSVSKGNMERVSRFCVYLLDKGIIENGFSWEDTMNLRIYFPTNSGIQMETLSLLFKNAMNELAEMDQRVQIGKEPIFNIVPVFGSGSSAASMDNIITCELFARKS</sequence>
<evidence type="ECO:0000256" key="2">
    <source>
        <dbReference type="ARBA" id="ARBA00018426"/>
    </source>
</evidence>
<comment type="catalytic activity">
    <reaction evidence="5">
        <text>diphthine-[translation elongation factor 2] + NH4(+) + ATP = diphthamide-[translation elongation factor 2] + AMP + diphosphate + H(+)</text>
        <dbReference type="Rhea" id="RHEA:19753"/>
        <dbReference type="Rhea" id="RHEA-COMP:10172"/>
        <dbReference type="Rhea" id="RHEA-COMP:10174"/>
        <dbReference type="ChEBI" id="CHEBI:15378"/>
        <dbReference type="ChEBI" id="CHEBI:16692"/>
        <dbReference type="ChEBI" id="CHEBI:28938"/>
        <dbReference type="ChEBI" id="CHEBI:30616"/>
        <dbReference type="ChEBI" id="CHEBI:33019"/>
        <dbReference type="ChEBI" id="CHEBI:82696"/>
        <dbReference type="ChEBI" id="CHEBI:456215"/>
        <dbReference type="EC" id="6.3.1.14"/>
    </reaction>
</comment>
<comment type="caution">
    <text evidence="7">The sequence shown here is derived from an EMBL/GenBank/DDBJ whole genome shotgun (WGS) entry which is preliminary data.</text>
</comment>
<dbReference type="Gene3D" id="3.40.50.620">
    <property type="entry name" value="HUPs"/>
    <property type="match status" value="1"/>
</dbReference>
<dbReference type="Pfam" id="PF01902">
    <property type="entry name" value="Diphthami_syn_2"/>
    <property type="match status" value="1"/>
</dbReference>